<dbReference type="Gene3D" id="3.30.70.1470">
    <property type="entry name" value="Caspase-like"/>
    <property type="match status" value="1"/>
</dbReference>
<feature type="domain" description="Peptidase C14 caspase" evidence="7">
    <location>
        <begin position="348"/>
        <end position="583"/>
    </location>
</feature>
<comment type="similarity">
    <text evidence="1">Belongs to the glutaminase family.</text>
</comment>
<dbReference type="SUPFAM" id="SSF56601">
    <property type="entry name" value="beta-lactamase/transpeptidase-like"/>
    <property type="match status" value="1"/>
</dbReference>
<evidence type="ECO:0000256" key="3">
    <source>
        <dbReference type="ARBA" id="ARBA00012918"/>
    </source>
</evidence>
<evidence type="ECO:0000256" key="4">
    <source>
        <dbReference type="ARBA" id="ARBA00022801"/>
    </source>
</evidence>
<evidence type="ECO:0000259" key="7">
    <source>
        <dbReference type="Pfam" id="PF00656"/>
    </source>
</evidence>
<dbReference type="Pfam" id="PF00656">
    <property type="entry name" value="Peptidase_C14"/>
    <property type="match status" value="1"/>
</dbReference>
<accession>A0ABN7SPQ0</accession>
<dbReference type="EC" id="3.5.1.2" evidence="3"/>
<reference evidence="8 9" key="1">
    <citation type="submission" date="2021-04" db="EMBL/GenBank/DDBJ databases">
        <authorList>
            <person name="Bliznina A."/>
        </authorList>
    </citation>
    <scope>NUCLEOTIDE SEQUENCE [LARGE SCALE GENOMIC DNA]</scope>
</reference>
<organism evidence="8 9">
    <name type="scientific">Oikopleura dioica</name>
    <name type="common">Tunicate</name>
    <dbReference type="NCBI Taxonomy" id="34765"/>
    <lineage>
        <taxon>Eukaryota</taxon>
        <taxon>Metazoa</taxon>
        <taxon>Chordata</taxon>
        <taxon>Tunicata</taxon>
        <taxon>Appendicularia</taxon>
        <taxon>Copelata</taxon>
        <taxon>Oikopleuridae</taxon>
        <taxon>Oikopleura</taxon>
    </lineage>
</organism>
<keyword evidence="4" id="KW-0378">Hydrolase</keyword>
<dbReference type="EMBL" id="OU015566">
    <property type="protein sequence ID" value="CAG5105293.1"/>
    <property type="molecule type" value="Genomic_DNA"/>
</dbReference>
<proteinExistence type="inferred from homology"/>
<dbReference type="Gene3D" id="3.40.710.10">
    <property type="entry name" value="DD-peptidase/beta-lactamase superfamily"/>
    <property type="match status" value="1"/>
</dbReference>
<dbReference type="Pfam" id="PF04960">
    <property type="entry name" value="Glutaminase"/>
    <property type="match status" value="1"/>
</dbReference>
<evidence type="ECO:0000313" key="8">
    <source>
        <dbReference type="EMBL" id="CAG5105293.1"/>
    </source>
</evidence>
<dbReference type="InterPro" id="IPR011600">
    <property type="entry name" value="Pept_C14_caspase"/>
</dbReference>
<dbReference type="InterPro" id="IPR029030">
    <property type="entry name" value="Caspase-like_dom_sf"/>
</dbReference>
<gene>
    <name evidence="8" type="ORF">OKIOD_LOCUS10764</name>
</gene>
<dbReference type="SUPFAM" id="SSF52129">
    <property type="entry name" value="Caspase-like"/>
    <property type="match status" value="1"/>
</dbReference>
<evidence type="ECO:0000256" key="5">
    <source>
        <dbReference type="ARBA" id="ARBA00049534"/>
    </source>
</evidence>
<evidence type="ECO:0000256" key="2">
    <source>
        <dbReference type="ARBA" id="ARBA00011881"/>
    </source>
</evidence>
<evidence type="ECO:0000313" key="9">
    <source>
        <dbReference type="Proteomes" id="UP001158576"/>
    </source>
</evidence>
<dbReference type="InterPro" id="IPR015868">
    <property type="entry name" value="Glutaminase"/>
</dbReference>
<dbReference type="Proteomes" id="UP001158576">
    <property type="component" value="Chromosome 1"/>
</dbReference>
<comment type="subunit">
    <text evidence="2">Homotetramer.</text>
</comment>
<feature type="compositionally biased region" description="Polar residues" evidence="6">
    <location>
        <begin position="1"/>
        <end position="14"/>
    </location>
</feature>
<dbReference type="PANTHER" id="PTHR12544:SF29">
    <property type="entry name" value="GLUTAMINASE"/>
    <property type="match status" value="1"/>
</dbReference>
<protein>
    <recommendedName>
        <fullName evidence="3">glutaminase</fullName>
        <ecNumber evidence="3">3.5.1.2</ecNumber>
    </recommendedName>
</protein>
<comment type="catalytic activity">
    <reaction evidence="5">
        <text>L-glutamine + H2O = L-glutamate + NH4(+)</text>
        <dbReference type="Rhea" id="RHEA:15889"/>
        <dbReference type="ChEBI" id="CHEBI:15377"/>
        <dbReference type="ChEBI" id="CHEBI:28938"/>
        <dbReference type="ChEBI" id="CHEBI:29985"/>
        <dbReference type="ChEBI" id="CHEBI:58359"/>
        <dbReference type="EC" id="3.5.1.2"/>
    </reaction>
</comment>
<name>A0ABN7SPQ0_OIKDI</name>
<dbReference type="InterPro" id="IPR012338">
    <property type="entry name" value="Beta-lactam/transpept-like"/>
</dbReference>
<dbReference type="PANTHER" id="PTHR12544">
    <property type="entry name" value="GLUTAMINASE"/>
    <property type="match status" value="1"/>
</dbReference>
<evidence type="ECO:0000256" key="6">
    <source>
        <dbReference type="SAM" id="MobiDB-lite"/>
    </source>
</evidence>
<evidence type="ECO:0000256" key="1">
    <source>
        <dbReference type="ARBA" id="ARBA00011076"/>
    </source>
</evidence>
<keyword evidence="9" id="KW-1185">Reference proteome</keyword>
<feature type="region of interest" description="Disordered" evidence="6">
    <location>
        <begin position="1"/>
        <end position="58"/>
    </location>
</feature>
<sequence length="855" mass="96323">MKNLFSSRRQSMSIVRSPERRRSSTVLSNGHLSEEELPQPPRPPDEAQADTPPRPLLNNMDEFAVSLEQTCRQILSKLDSVTNWSLSVCTVDGKRVNVGELGEAETNIFPLNELCYLLNFCLATETLGPEMIGKFFASKPIPRERDEFSLHSDGRVWNPLCRSGGLMLTSLLFPDTPAEEKLGRIHEFYSKMAAQSEIACDNWSYNMKRLHSHGEIGLIHYLAFNDCFPQGANVQEILDLYFQLCSTAISPEAASIVAAVFANNGKCPFTEEIIIPVDTSKAALKQILNACAADRVAQAECEKYGIWLANRSGAGLLIIPGVLGLSFSMDGVTNQQSARCLSCNEKIDFVMLYFGCHGTNDQKGEYLQMMGHKVRSWRLAKIYTLVMRVPDLQEKLKDTKFVVYVNACRGSEEESLKTVQFDSLPHEPANLIPSTISAQRFQINPITSDDATRILEQTNLPILDSNRDIPSIEKPVESPQKAVQENVSMNQYTNDLFSQIFSQIRPDKNTFIHFSTVKNTLSLRSMDRGSLFCNALVTEYRKAIQKGESIDVEQISYRINQALQETKVVRQGFSHECGQVSQIKHRLASSIKITEGKDIVIKGTRPGSSPRVVIVRDKFGAVAAKHYTEVFQSIGYICSELDVSEKQWSFMEILIKLKGANLLKNSKLSKRQSNFKDLFCSFLKKSFLPNISQIIFIVIITPENARHGWVIKEGNNGSDDETAEPSKFIKKFSSMAIAIPQLFVIDSWMMKTPKNQCLLDTDEIEQTSESTERIRRRCIPRDTNIFMIFSNSLSDINLSPFAALFKQTVDQLRELKDETNGTIDTILRKIIQKTPPDSQVPEIQHQGVSKFSLWN</sequence>